<keyword evidence="2" id="KW-1185">Reference proteome</keyword>
<sequence length="145" mass="16170">MNGEIAKATHGTYPVAQEIVKNVSVPYSHGSVIGKVRSGVDLSPEEQALFKGRNFKLYSRAIVGYETFTSLIHKKVKSANYHVVFDNLCTTEYASIKYGTVQFIESLEVKSSNGHRNPVTLSHNITVLDMELGLELWLRLVRAIT</sequence>
<gene>
    <name evidence="1" type="ORF">ONE63_011161</name>
</gene>
<proteinExistence type="predicted"/>
<comment type="caution">
    <text evidence="1">The sequence shown here is derived from an EMBL/GenBank/DDBJ whole genome shotgun (WGS) entry which is preliminary data.</text>
</comment>
<evidence type="ECO:0000313" key="1">
    <source>
        <dbReference type="EMBL" id="KAJ1519233.1"/>
    </source>
</evidence>
<accession>A0AAV7X484</accession>
<reference evidence="1" key="1">
    <citation type="submission" date="2022-12" db="EMBL/GenBank/DDBJ databases">
        <title>Chromosome-level genome assembly of the bean flower thrips Megalurothrips usitatus.</title>
        <authorList>
            <person name="Ma L."/>
            <person name="Liu Q."/>
            <person name="Li H."/>
            <person name="Cai W."/>
        </authorList>
    </citation>
    <scope>NUCLEOTIDE SEQUENCE</scope>
    <source>
        <strain evidence="1">Cailab_2022a</strain>
    </source>
</reference>
<dbReference type="Proteomes" id="UP001075354">
    <property type="component" value="Unassembled WGS sequence"/>
</dbReference>
<evidence type="ECO:0000313" key="2">
    <source>
        <dbReference type="Proteomes" id="UP001075354"/>
    </source>
</evidence>
<name>A0AAV7X484_9NEOP</name>
<protein>
    <submittedName>
        <fullName evidence="1">Uncharacterized protein</fullName>
    </submittedName>
</protein>
<organism evidence="1 2">
    <name type="scientific">Megalurothrips usitatus</name>
    <name type="common">bean blossom thrips</name>
    <dbReference type="NCBI Taxonomy" id="439358"/>
    <lineage>
        <taxon>Eukaryota</taxon>
        <taxon>Metazoa</taxon>
        <taxon>Ecdysozoa</taxon>
        <taxon>Arthropoda</taxon>
        <taxon>Hexapoda</taxon>
        <taxon>Insecta</taxon>
        <taxon>Pterygota</taxon>
        <taxon>Neoptera</taxon>
        <taxon>Paraneoptera</taxon>
        <taxon>Thysanoptera</taxon>
        <taxon>Terebrantia</taxon>
        <taxon>Thripoidea</taxon>
        <taxon>Thripidae</taxon>
        <taxon>Megalurothrips</taxon>
    </lineage>
</organism>
<dbReference type="AlphaFoldDB" id="A0AAV7X484"/>
<dbReference type="EMBL" id="JAPTSV010000119">
    <property type="protein sequence ID" value="KAJ1519233.1"/>
    <property type="molecule type" value="Genomic_DNA"/>
</dbReference>